<dbReference type="Proteomes" id="UP001221142">
    <property type="component" value="Unassembled WGS sequence"/>
</dbReference>
<dbReference type="PANTHER" id="PTHR37816:SF1">
    <property type="entry name" value="TOXIN"/>
    <property type="match status" value="1"/>
</dbReference>
<dbReference type="AlphaFoldDB" id="A0AAD7F7L8"/>
<organism evidence="1 3">
    <name type="scientific">Roridomyces roridus</name>
    <dbReference type="NCBI Taxonomy" id="1738132"/>
    <lineage>
        <taxon>Eukaryota</taxon>
        <taxon>Fungi</taxon>
        <taxon>Dikarya</taxon>
        <taxon>Basidiomycota</taxon>
        <taxon>Agaricomycotina</taxon>
        <taxon>Agaricomycetes</taxon>
        <taxon>Agaricomycetidae</taxon>
        <taxon>Agaricales</taxon>
        <taxon>Marasmiineae</taxon>
        <taxon>Mycenaceae</taxon>
        <taxon>Roridomyces</taxon>
    </lineage>
</organism>
<evidence type="ECO:0008006" key="4">
    <source>
        <dbReference type="Google" id="ProtNLM"/>
    </source>
</evidence>
<evidence type="ECO:0000313" key="3">
    <source>
        <dbReference type="Proteomes" id="UP001221142"/>
    </source>
</evidence>
<dbReference type="InterPro" id="IPR052922">
    <property type="entry name" value="Cytidylate_Kinase-2"/>
</dbReference>
<accession>A0AAD7F7L8</accession>
<dbReference type="EMBL" id="JARKIF010000016">
    <property type="protein sequence ID" value="KAJ7621489.1"/>
    <property type="molecule type" value="Genomic_DNA"/>
</dbReference>
<evidence type="ECO:0000313" key="1">
    <source>
        <dbReference type="EMBL" id="KAJ7607228.1"/>
    </source>
</evidence>
<dbReference type="Pfam" id="PF01202">
    <property type="entry name" value="SKI"/>
    <property type="match status" value="1"/>
</dbReference>
<gene>
    <name evidence="2" type="ORF">FB45DRAFT_141686</name>
    <name evidence="1" type="ORF">FB45DRAFT_432543</name>
</gene>
<proteinExistence type="predicted"/>
<dbReference type="SUPFAM" id="SSF52540">
    <property type="entry name" value="P-loop containing nucleoside triphosphate hydrolases"/>
    <property type="match status" value="1"/>
</dbReference>
<sequence length="203" mass="22884">MAPPPLLGDAEGKYRIHIVGNSGTGKSTIGERLANLLGVPFIPLDTLFWKPGWEQSTTEELQANVAAALANAPNGWVVDGNFSNRVGPMLEAVSTDVIWLDPPLALYLPRLIWRTVLRLLRLAPPCQSGCNERLTEVLFSKDSIIWWCLSRHWILRRREGERMQKIGVNVGTDVDGRRMRRLGGWGGELRRWFADVEKMVRSK</sequence>
<dbReference type="Gene3D" id="3.40.50.300">
    <property type="entry name" value="P-loop containing nucleotide triphosphate hydrolases"/>
    <property type="match status" value="1"/>
</dbReference>
<name>A0AAD7F7L8_9AGAR</name>
<dbReference type="PANTHER" id="PTHR37816">
    <property type="entry name" value="YALI0E33011P"/>
    <property type="match status" value="1"/>
</dbReference>
<reference evidence="1" key="1">
    <citation type="submission" date="2023-03" db="EMBL/GenBank/DDBJ databases">
        <title>Massive genome expansion in bonnet fungi (Mycena s.s.) driven by repeated elements and novel gene families across ecological guilds.</title>
        <authorList>
            <consortium name="Lawrence Berkeley National Laboratory"/>
            <person name="Harder C.B."/>
            <person name="Miyauchi S."/>
            <person name="Viragh M."/>
            <person name="Kuo A."/>
            <person name="Thoen E."/>
            <person name="Andreopoulos B."/>
            <person name="Lu D."/>
            <person name="Skrede I."/>
            <person name="Drula E."/>
            <person name="Henrissat B."/>
            <person name="Morin E."/>
            <person name="Kohler A."/>
            <person name="Barry K."/>
            <person name="LaButti K."/>
            <person name="Morin E."/>
            <person name="Salamov A."/>
            <person name="Lipzen A."/>
            <person name="Mereny Z."/>
            <person name="Hegedus B."/>
            <person name="Baldrian P."/>
            <person name="Stursova M."/>
            <person name="Weitz H."/>
            <person name="Taylor A."/>
            <person name="Grigoriev I.V."/>
            <person name="Nagy L.G."/>
            <person name="Martin F."/>
            <person name="Kauserud H."/>
        </authorList>
    </citation>
    <scope>NUCLEOTIDE SEQUENCE</scope>
    <source>
        <strain evidence="1">9284</strain>
    </source>
</reference>
<dbReference type="InterPro" id="IPR027417">
    <property type="entry name" value="P-loop_NTPase"/>
</dbReference>
<protein>
    <recommendedName>
        <fullName evidence="4">Adenylate kinase</fullName>
    </recommendedName>
</protein>
<evidence type="ECO:0000313" key="2">
    <source>
        <dbReference type="EMBL" id="KAJ7621489.1"/>
    </source>
</evidence>
<dbReference type="InterPro" id="IPR031322">
    <property type="entry name" value="Shikimate/glucono_kinase"/>
</dbReference>
<keyword evidence="3" id="KW-1185">Reference proteome</keyword>
<comment type="caution">
    <text evidence="1">The sequence shown here is derived from an EMBL/GenBank/DDBJ whole genome shotgun (WGS) entry which is preliminary data.</text>
</comment>
<dbReference type="EMBL" id="JARKIF010000051">
    <property type="protein sequence ID" value="KAJ7607228.1"/>
    <property type="molecule type" value="Genomic_DNA"/>
</dbReference>